<dbReference type="EMBL" id="CADCVU010000134">
    <property type="protein sequence ID" value="CAA9506067.1"/>
    <property type="molecule type" value="Genomic_DNA"/>
</dbReference>
<evidence type="ECO:0000313" key="1">
    <source>
        <dbReference type="EMBL" id="CAA9506067.1"/>
    </source>
</evidence>
<accession>A0A6J4SV27</accession>
<reference evidence="1" key="1">
    <citation type="submission" date="2020-02" db="EMBL/GenBank/DDBJ databases">
        <authorList>
            <person name="Meier V. D."/>
        </authorList>
    </citation>
    <scope>NUCLEOTIDE SEQUENCE</scope>
    <source>
        <strain evidence="1">AVDCRST_MAG45</strain>
    </source>
</reference>
<organism evidence="1">
    <name type="scientific">uncultured Solirubrobacterales bacterium</name>
    <dbReference type="NCBI Taxonomy" id="768556"/>
    <lineage>
        <taxon>Bacteria</taxon>
        <taxon>Bacillati</taxon>
        <taxon>Actinomycetota</taxon>
        <taxon>Thermoleophilia</taxon>
        <taxon>Solirubrobacterales</taxon>
        <taxon>environmental samples</taxon>
    </lineage>
</organism>
<proteinExistence type="predicted"/>
<protein>
    <submittedName>
        <fullName evidence="1">Uncharacterized protein</fullName>
    </submittedName>
</protein>
<name>A0A6J4SV27_9ACTN</name>
<gene>
    <name evidence="1" type="ORF">AVDCRST_MAG45-1606</name>
</gene>
<sequence length="42" mass="4563">MTRFRTRRSLDINPPANFQPIEQLGRRLLGGALGGGAGRPSQ</sequence>
<dbReference type="AlphaFoldDB" id="A0A6J4SV27"/>